<organism evidence="1 4">
    <name type="scientific">Mycobacteroides salmoniphilum</name>
    <dbReference type="NCBI Taxonomy" id="404941"/>
    <lineage>
        <taxon>Bacteria</taxon>
        <taxon>Bacillati</taxon>
        <taxon>Actinomycetota</taxon>
        <taxon>Actinomycetes</taxon>
        <taxon>Mycobacteriales</taxon>
        <taxon>Mycobacteriaceae</taxon>
        <taxon>Mycobacteroides</taxon>
    </lineage>
</organism>
<name>A0A4R8SC40_9MYCO</name>
<evidence type="ECO:0000313" key="2">
    <source>
        <dbReference type="EMBL" id="TEA07351.1"/>
    </source>
</evidence>
<reference evidence="3 4" key="1">
    <citation type="journal article" date="2019" name="Sci. Rep.">
        <title>Extended insight into the Mycobacterium chelonae-abscessus complex through whole genome sequencing of Mycobacterium salmoniphilum outbreak and Mycobacterium salmoniphilum-like strains.</title>
        <authorList>
            <person name="Behra P.R.K."/>
            <person name="Das S."/>
            <person name="Pettersson B.M.F."/>
            <person name="Shirreff L."/>
            <person name="DuCote T."/>
            <person name="Jacobsson K.G."/>
            <person name="Ennis D.G."/>
            <person name="Kirsebom L.A."/>
        </authorList>
    </citation>
    <scope>NUCLEOTIDE SEQUENCE [LARGE SCALE GENOMIC DNA]</scope>
    <source>
        <strain evidence="2 3">CCUG 60883</strain>
        <strain evidence="1 4">CCUG 60885</strain>
    </source>
</reference>
<dbReference type="Proteomes" id="UP000294844">
    <property type="component" value="Unassembled WGS sequence"/>
</dbReference>
<evidence type="ECO:0000313" key="1">
    <source>
        <dbReference type="EMBL" id="TDZ92121.1"/>
    </source>
</evidence>
<accession>A0A4R8SC40</accession>
<comment type="caution">
    <text evidence="1">The sequence shown here is derived from an EMBL/GenBank/DDBJ whole genome shotgun (WGS) entry which is preliminary data.</text>
</comment>
<protein>
    <submittedName>
        <fullName evidence="1">Uncharacterized protein</fullName>
    </submittedName>
</protein>
<evidence type="ECO:0000313" key="3">
    <source>
        <dbReference type="Proteomes" id="UP000294844"/>
    </source>
</evidence>
<dbReference type="EMBL" id="PECK01000008">
    <property type="protein sequence ID" value="TDZ92121.1"/>
    <property type="molecule type" value="Genomic_DNA"/>
</dbReference>
<sequence length="82" mass="9305">MAMSDWYYAPGMEYPFWNVSVENDCAMNVEADTDMGNLTVDEFISFFPRAREITQEQVHQGLEKMRQIRAAISTTSDGGSES</sequence>
<evidence type="ECO:0000313" key="4">
    <source>
        <dbReference type="Proteomes" id="UP000295685"/>
    </source>
</evidence>
<dbReference type="EMBL" id="PECM01000005">
    <property type="protein sequence ID" value="TEA07351.1"/>
    <property type="molecule type" value="Genomic_DNA"/>
</dbReference>
<dbReference type="AlphaFoldDB" id="A0A4R8SC40"/>
<proteinExistence type="predicted"/>
<keyword evidence="3" id="KW-1185">Reference proteome</keyword>
<gene>
    <name evidence="2" type="ORF">CCUG60883_01384</name>
    <name evidence="1" type="ORF">CCUG60885_04235</name>
</gene>
<dbReference type="Proteomes" id="UP000295685">
    <property type="component" value="Unassembled WGS sequence"/>
</dbReference>